<sequence length="123" mass="13405">MGRDARVSRSLDVDGADFYGWVAQLVLTLFGVMNTFLSQLYVDSCTETSCDYGAFAVSINASYIGALVLLVASAFGIVVLRRLKLRPEWAPIVGIVLLITWFVVTYALGRAALQLPLFGNRPA</sequence>
<accession>A0A1I6I887</accession>
<reference evidence="3" key="1">
    <citation type="submission" date="2016-10" db="EMBL/GenBank/DDBJ databases">
        <authorList>
            <person name="Varghese N."/>
            <person name="Submissions S."/>
        </authorList>
    </citation>
    <scope>NUCLEOTIDE SEQUENCE [LARGE SCALE GENOMIC DNA]</scope>
    <source>
        <strain evidence="3">CL127</strain>
    </source>
</reference>
<dbReference type="RefSeq" id="WP_091739704.1">
    <property type="nucleotide sequence ID" value="NZ_FOYR01000002.1"/>
</dbReference>
<keyword evidence="1" id="KW-1133">Transmembrane helix</keyword>
<dbReference type="EMBL" id="FOYR01000002">
    <property type="protein sequence ID" value="SFR62936.1"/>
    <property type="molecule type" value="Genomic_DNA"/>
</dbReference>
<evidence type="ECO:0000313" key="3">
    <source>
        <dbReference type="Proteomes" id="UP000198877"/>
    </source>
</evidence>
<evidence type="ECO:0000313" key="2">
    <source>
        <dbReference type="EMBL" id="SFR62936.1"/>
    </source>
</evidence>
<evidence type="ECO:0000256" key="1">
    <source>
        <dbReference type="SAM" id="Phobius"/>
    </source>
</evidence>
<feature type="transmembrane region" description="Helical" evidence="1">
    <location>
        <begin position="92"/>
        <end position="113"/>
    </location>
</feature>
<keyword evidence="1" id="KW-0472">Membrane</keyword>
<organism evidence="2 3">
    <name type="scientific">Microbacterium azadirachtae</name>
    <dbReference type="NCBI Taxonomy" id="582680"/>
    <lineage>
        <taxon>Bacteria</taxon>
        <taxon>Bacillati</taxon>
        <taxon>Actinomycetota</taxon>
        <taxon>Actinomycetes</taxon>
        <taxon>Micrococcales</taxon>
        <taxon>Microbacteriaceae</taxon>
        <taxon>Microbacterium</taxon>
    </lineage>
</organism>
<name>A0A1I6I887_9MICO</name>
<dbReference type="Proteomes" id="UP000198877">
    <property type="component" value="Unassembled WGS sequence"/>
</dbReference>
<gene>
    <name evidence="2" type="ORF">SAMN04488591_2566</name>
</gene>
<keyword evidence="1" id="KW-0812">Transmembrane</keyword>
<feature type="transmembrane region" description="Helical" evidence="1">
    <location>
        <begin position="21"/>
        <end position="42"/>
    </location>
</feature>
<dbReference type="AlphaFoldDB" id="A0A1I6I887"/>
<proteinExistence type="predicted"/>
<protein>
    <submittedName>
        <fullName evidence="2">Uncharacterized protein</fullName>
    </submittedName>
</protein>
<feature type="transmembrane region" description="Helical" evidence="1">
    <location>
        <begin position="54"/>
        <end position="80"/>
    </location>
</feature>